<name>A0A418MYZ6_9ACTN</name>
<organism evidence="3 4">
    <name type="scientific">Micromonospora radicis</name>
    <dbReference type="NCBI Taxonomy" id="1894971"/>
    <lineage>
        <taxon>Bacteria</taxon>
        <taxon>Bacillati</taxon>
        <taxon>Actinomycetota</taxon>
        <taxon>Actinomycetes</taxon>
        <taxon>Micromonosporales</taxon>
        <taxon>Micromonosporaceae</taxon>
        <taxon>Micromonospora</taxon>
    </lineage>
</organism>
<gene>
    <name evidence="3" type="ORF">D2L64_05555</name>
</gene>
<feature type="domain" description="Carrier" evidence="2">
    <location>
        <begin position="44"/>
        <end position="120"/>
    </location>
</feature>
<comment type="caution">
    <text evidence="3">The sequence shown here is derived from an EMBL/GenBank/DDBJ whole genome shotgun (WGS) entry which is preliminary data.</text>
</comment>
<sequence length="127" mass="13469">MVPAAGTRRATGPAPAPAPARPGPAARSPIDWTEHIMISPPTAASVEATIIRLLIEMTGIDAARLTGDTKIFMELGLNSAMILELLMRLEEDLGRPMVGQVDWLHMETIADLAGFVAGRQDGSAPRS</sequence>
<dbReference type="Gene3D" id="1.10.1200.10">
    <property type="entry name" value="ACP-like"/>
    <property type="match status" value="1"/>
</dbReference>
<reference evidence="3 4" key="1">
    <citation type="submission" date="2018-08" db="EMBL/GenBank/DDBJ databases">
        <title>Jishengella sp. nov., isolated from a root of Azadirachta indica A. Juss. var. siamensis Valenton.</title>
        <authorList>
            <person name="Kuncharoen N."/>
            <person name="Tanasupawat S."/>
            <person name="Kudo T."/>
            <person name="Ohkuma M."/>
        </authorList>
    </citation>
    <scope>NUCLEOTIDE SEQUENCE [LARGE SCALE GENOMIC DNA]</scope>
    <source>
        <strain evidence="3 4">AZ1-13</strain>
    </source>
</reference>
<accession>A0A418MYZ6</accession>
<feature type="compositionally biased region" description="Low complexity" evidence="1">
    <location>
        <begin position="1"/>
        <end position="13"/>
    </location>
</feature>
<protein>
    <submittedName>
        <fullName evidence="3">Acyl carrier protein</fullName>
    </submittedName>
</protein>
<evidence type="ECO:0000313" key="4">
    <source>
        <dbReference type="Proteomes" id="UP000283832"/>
    </source>
</evidence>
<evidence type="ECO:0000256" key="1">
    <source>
        <dbReference type="SAM" id="MobiDB-lite"/>
    </source>
</evidence>
<dbReference type="InterPro" id="IPR009081">
    <property type="entry name" value="PP-bd_ACP"/>
</dbReference>
<dbReference type="AlphaFoldDB" id="A0A418MYZ6"/>
<dbReference type="InterPro" id="IPR036736">
    <property type="entry name" value="ACP-like_sf"/>
</dbReference>
<dbReference type="EMBL" id="QXEC01000003">
    <property type="protein sequence ID" value="RIV40307.1"/>
    <property type="molecule type" value="Genomic_DNA"/>
</dbReference>
<evidence type="ECO:0000313" key="3">
    <source>
        <dbReference type="EMBL" id="RIV40307.1"/>
    </source>
</evidence>
<dbReference type="SUPFAM" id="SSF47336">
    <property type="entry name" value="ACP-like"/>
    <property type="match status" value="1"/>
</dbReference>
<dbReference type="Pfam" id="PF00550">
    <property type="entry name" value="PP-binding"/>
    <property type="match status" value="1"/>
</dbReference>
<dbReference type="PROSITE" id="PS50075">
    <property type="entry name" value="CARRIER"/>
    <property type="match status" value="1"/>
</dbReference>
<keyword evidence="4" id="KW-1185">Reference proteome</keyword>
<evidence type="ECO:0000259" key="2">
    <source>
        <dbReference type="PROSITE" id="PS50075"/>
    </source>
</evidence>
<feature type="region of interest" description="Disordered" evidence="1">
    <location>
        <begin position="1"/>
        <end position="27"/>
    </location>
</feature>
<proteinExistence type="predicted"/>
<dbReference type="Proteomes" id="UP000283832">
    <property type="component" value="Unassembled WGS sequence"/>
</dbReference>